<organism evidence="3 4">
    <name type="scientific">Legionella shakespearei DSM 23087</name>
    <dbReference type="NCBI Taxonomy" id="1122169"/>
    <lineage>
        <taxon>Bacteria</taxon>
        <taxon>Pseudomonadati</taxon>
        <taxon>Pseudomonadota</taxon>
        <taxon>Gammaproteobacteria</taxon>
        <taxon>Legionellales</taxon>
        <taxon>Legionellaceae</taxon>
        <taxon>Legionella</taxon>
    </lineage>
</organism>
<proteinExistence type="predicted"/>
<keyword evidence="4" id="KW-1185">Reference proteome</keyword>
<dbReference type="eggNOG" id="ENOG5032FPC">
    <property type="taxonomic scope" value="Bacteria"/>
</dbReference>
<dbReference type="PATRIC" id="fig|1122169.6.peg.1511"/>
<sequence>MIDEIIAKLTFSPGEFELAEEDWLQFSSLYHEADVDGRIRFSNAITSCSGVPESLVQSALDRLCHYRNADSDAYEKLISELQTQQSNATEQINRFLQRPFFNHLDLSPLAISRNEWLLIIKRFEQQNRHAITMPFFIDSLSCLRRTRYSDLMACLNSPQPGRQVKRKFQTEQLASRKIFHRYQEDDGVNPLVVLKQDDPQLQSALGATGVRTTTLFPATPERSHPVVMRTPGGNKVRQVCKIGAIPFFQPLSPYVKGTREGRIDVRDASKSRIQDSLPQLEFVRAEPVEFIATRELLQERVGAIRRNKPKTSASNVFRAHGIEIAPSMGRSYHWAHLIAHFLGDTQDICTENDDKEIINVVPSTAEANYNTLEAIELFIRKKLVEEAADQIHIKVTPQYSGESLIPDLLIYNLNWKEQNVPGAALEFNEVFYINPQSYQRITKSMHESIAVVRKHRSNMVFFQSQDENNDDNILVSSASNNL</sequence>
<dbReference type="Proteomes" id="UP000054600">
    <property type="component" value="Unassembled WGS sequence"/>
</dbReference>
<evidence type="ECO:0000313" key="4">
    <source>
        <dbReference type="Proteomes" id="UP000054600"/>
    </source>
</evidence>
<accession>A0A0W0YW00</accession>
<dbReference type="STRING" id="1122169.Lsha_1313"/>
<reference evidence="3 4" key="1">
    <citation type="submission" date="2015-11" db="EMBL/GenBank/DDBJ databases">
        <title>Genomic analysis of 38 Legionella species identifies large and diverse effector repertoires.</title>
        <authorList>
            <person name="Burstein D."/>
            <person name="Amaro F."/>
            <person name="Zusman T."/>
            <person name="Lifshitz Z."/>
            <person name="Cohen O."/>
            <person name="Gilbert J.A."/>
            <person name="Pupko T."/>
            <person name="Shuman H.A."/>
            <person name="Segal G."/>
        </authorList>
    </citation>
    <scope>NUCLEOTIDE SEQUENCE [LARGE SCALE GENOMIC DNA]</scope>
    <source>
        <strain evidence="3 4">ATCC 49655</strain>
    </source>
</reference>
<evidence type="ECO:0000256" key="1">
    <source>
        <dbReference type="SAM" id="Coils"/>
    </source>
</evidence>
<keyword evidence="1" id="KW-0175">Coiled coil</keyword>
<evidence type="ECO:0000313" key="3">
    <source>
        <dbReference type="EMBL" id="KTD61066.1"/>
    </source>
</evidence>
<dbReference type="InterPro" id="IPR044929">
    <property type="entry name" value="DNA/RNA_non-sp_Endonuclease_sf"/>
</dbReference>
<feature type="coiled-coil region" evidence="1">
    <location>
        <begin position="71"/>
        <end position="98"/>
    </location>
</feature>
<dbReference type="InterPro" id="IPR044927">
    <property type="entry name" value="Endonuclea_NS_2"/>
</dbReference>
<evidence type="ECO:0000259" key="2">
    <source>
        <dbReference type="Pfam" id="PF13930"/>
    </source>
</evidence>
<name>A0A0W0YW00_9GAMM</name>
<gene>
    <name evidence="3" type="ORF">Lsha_1313</name>
</gene>
<dbReference type="AlphaFoldDB" id="A0A0W0YW00"/>
<dbReference type="Pfam" id="PF13930">
    <property type="entry name" value="Endonuclea_NS_2"/>
    <property type="match status" value="1"/>
</dbReference>
<dbReference type="EMBL" id="LNYW01000039">
    <property type="protein sequence ID" value="KTD61066.1"/>
    <property type="molecule type" value="Genomic_DNA"/>
</dbReference>
<protein>
    <recommendedName>
        <fullName evidence="2">Type VII secretion system protein EssD-like domain-containing protein</fullName>
    </recommendedName>
</protein>
<dbReference type="Gene3D" id="3.40.570.10">
    <property type="entry name" value="Extracellular Endonuclease, subunit A"/>
    <property type="match status" value="1"/>
</dbReference>
<feature type="domain" description="Type VII secretion system protein EssD-like" evidence="2">
    <location>
        <begin position="323"/>
        <end position="407"/>
    </location>
</feature>
<comment type="caution">
    <text evidence="3">The sequence shown here is derived from an EMBL/GenBank/DDBJ whole genome shotgun (WGS) entry which is preliminary data.</text>
</comment>